<evidence type="ECO:0000313" key="3">
    <source>
        <dbReference type="Proteomes" id="UP001470230"/>
    </source>
</evidence>
<dbReference type="PANTHER" id="PTHR46333">
    <property type="entry name" value="CYTOKINESIS PROTEIN 3"/>
    <property type="match status" value="1"/>
</dbReference>
<reference evidence="2 3" key="1">
    <citation type="submission" date="2024-04" db="EMBL/GenBank/DDBJ databases">
        <title>Tritrichomonas musculus Genome.</title>
        <authorList>
            <person name="Alves-Ferreira E."/>
            <person name="Grigg M."/>
            <person name="Lorenzi H."/>
            <person name="Galac M."/>
        </authorList>
    </citation>
    <scope>NUCLEOTIDE SEQUENCE [LARGE SCALE GENOMIC DNA]</scope>
    <source>
        <strain evidence="2 3">EAF2021</strain>
    </source>
</reference>
<dbReference type="InterPro" id="IPR038765">
    <property type="entry name" value="Papain-like_cys_pep_sf"/>
</dbReference>
<sequence length="660" mass="77059">MLNRCNDPLNDLKQLVLKFENNELDLFDIPQEQIDEFGLACLANSLLYKEPKIPKYHCKEITHYIKTHKFDTLDSLISFIKSNDDDIDKLFTIFAYAALNIQYDAESYFKNDLKHTTLEEVFKTKLAVCYGYTLFFCEMAKLVDLDSKRITVRSYTNYAKGYGFDPLNPPEKVRSNHASIFITVDGVPFISEPTWAAGHVTKDRKFEWCYRPQLFLIPVYNSLCDHYPCHTSQKLLPFSFSYEHYIKSCRILSFDRYLKTESNPFVNFECKNGYVEQIYSCVGPIKWITIKLFKKNYFYNSKNGFSQISNEGITSYEIIQKSIPNHPERTRFRTNISLPDEGIYKVKLFIDSPFATEYFVTNLKRSEQSVPVTYNPFHESKFIPILPKKLVTTIKNGYALIRFAVSPKWSDVLWDIIKLTDQNSFNYNEGEIIDRENGKCLKLTIPFDDERYEDQLCVTFPSTGRYSVLIYLSNDIGSYSSYIKYFFDVVGVSSQKVVSPIKFLFNGRKFAPKRIVDDNNCEVILKPNQNFFLVKKTEQTLQIKTNSVDADIRLELKQKGQIVANPVNVSSLGNFRRFKWSIPDVEGEYHLLGWINEFLCFSLVYCYRKSPLKSPTKEENEILDELKMKTDQDDSKIEARNLEQRRSYKDIFSSKCCLLI</sequence>
<dbReference type="SUPFAM" id="SSF54001">
    <property type="entry name" value="Cysteine proteinases"/>
    <property type="match status" value="1"/>
</dbReference>
<accession>A0ABR2HGF8</accession>
<evidence type="ECO:0008006" key="4">
    <source>
        <dbReference type="Google" id="ProtNLM"/>
    </source>
</evidence>
<dbReference type="EMBL" id="JAPFFF010000029">
    <property type="protein sequence ID" value="KAK8846500.1"/>
    <property type="molecule type" value="Genomic_DNA"/>
</dbReference>
<proteinExistence type="predicted"/>
<comment type="caution">
    <text evidence="2">The sequence shown here is derived from an EMBL/GenBank/DDBJ whole genome shotgun (WGS) entry which is preliminary data.</text>
</comment>
<organism evidence="2 3">
    <name type="scientific">Tritrichomonas musculus</name>
    <dbReference type="NCBI Taxonomy" id="1915356"/>
    <lineage>
        <taxon>Eukaryota</taxon>
        <taxon>Metamonada</taxon>
        <taxon>Parabasalia</taxon>
        <taxon>Tritrichomonadida</taxon>
        <taxon>Tritrichomonadidae</taxon>
        <taxon>Tritrichomonas</taxon>
    </lineage>
</organism>
<keyword evidence="3" id="KW-1185">Reference proteome</keyword>
<dbReference type="InterPro" id="IPR052557">
    <property type="entry name" value="CAP/Cytokinesis_protein"/>
</dbReference>
<dbReference type="Proteomes" id="UP001470230">
    <property type="component" value="Unassembled WGS sequence"/>
</dbReference>
<name>A0ABR2HGF8_9EUKA</name>
<dbReference type="Gene3D" id="3.10.620.30">
    <property type="match status" value="1"/>
</dbReference>
<gene>
    <name evidence="2" type="ORF">M9Y10_020523</name>
    <name evidence="1" type="ORF">M9Y10_040347</name>
</gene>
<dbReference type="EMBL" id="JAPFFF010000650">
    <property type="protein sequence ID" value="KAK8833799.1"/>
    <property type="molecule type" value="Genomic_DNA"/>
</dbReference>
<dbReference type="PANTHER" id="PTHR46333:SF2">
    <property type="entry name" value="CYTOKINESIS PROTEIN 3"/>
    <property type="match status" value="1"/>
</dbReference>
<evidence type="ECO:0000313" key="2">
    <source>
        <dbReference type="EMBL" id="KAK8846500.1"/>
    </source>
</evidence>
<evidence type="ECO:0000313" key="1">
    <source>
        <dbReference type="EMBL" id="KAK8833799.1"/>
    </source>
</evidence>
<protein>
    <recommendedName>
        <fullName evidence="4">Transglutaminase-like domain-containing protein</fullName>
    </recommendedName>
</protein>